<organism evidence="11 12">
    <name type="scientific">Nyssa sinensis</name>
    <dbReference type="NCBI Taxonomy" id="561372"/>
    <lineage>
        <taxon>Eukaryota</taxon>
        <taxon>Viridiplantae</taxon>
        <taxon>Streptophyta</taxon>
        <taxon>Embryophyta</taxon>
        <taxon>Tracheophyta</taxon>
        <taxon>Spermatophyta</taxon>
        <taxon>Magnoliopsida</taxon>
        <taxon>eudicotyledons</taxon>
        <taxon>Gunneridae</taxon>
        <taxon>Pentapetalae</taxon>
        <taxon>asterids</taxon>
        <taxon>Cornales</taxon>
        <taxon>Nyssaceae</taxon>
        <taxon>Nyssa</taxon>
    </lineage>
</organism>
<dbReference type="CDD" id="cd01461">
    <property type="entry name" value="vWA_interalpha_trypsin_inhibitor"/>
    <property type="match status" value="1"/>
</dbReference>
<dbReference type="SMART" id="SM00651">
    <property type="entry name" value="Sm"/>
    <property type="match status" value="1"/>
</dbReference>
<evidence type="ECO:0000256" key="6">
    <source>
        <dbReference type="ARBA" id="ARBA00023274"/>
    </source>
</evidence>
<comment type="function">
    <text evidence="7">Component of the cytoplasmic LSM1-LSM7 complex which is involved in mRNA degradation by promoting decapping and leading to accurate 5'-3' mRNA decay. LSM1A and LSM1B are essential for the formation of the cytoplasmic LSM1-LSM7 complex which regulates developmental gene expression by the decapping of specific development-related transcripts. Required for P-body formation during heat stress.</text>
</comment>
<keyword evidence="12" id="KW-1185">Reference proteome</keyword>
<dbReference type="SUPFAM" id="SSF53300">
    <property type="entry name" value="vWA-like"/>
    <property type="match status" value="1"/>
</dbReference>
<dbReference type="PANTHER" id="PTHR46503:SF9">
    <property type="entry name" value="INTER ALPHA-TRYPSIN INHIBITOR, HEAVY CHAIN-LIKE PROTEIN"/>
    <property type="match status" value="1"/>
</dbReference>
<comment type="similarity">
    <text evidence="2">Belongs to the snRNP Sm proteins family.</text>
</comment>
<sequence>MPLLQAIYLVSTKVVRKEVVFIVDVSGSMQGDPLENVKNALSAALYKLNAEDSFNIIAFNGNTQLFSSSMELAAKETIEKAMQWIKFKLIAEGGTNILLPLNQAIDMVAKTGDAIPLIFLITDGAVEDERHICNVMKGHLMNKGLTCPRICTFGIGLYCNHYFLQMLAQIGRGYYDAAYDVDSSNFRMQRLLNTASSVILANITIDALEHLDSVELYPFHIPDLIYEQLCSKCESEKAKDIPLDRVFARRQIDILTSHAWLMESKELEAKVAKMSIHTGTPSEYTRMILVETDNAKEASESILVEEKTANSKGKKIIFLQNPALASSLLSQMREGREGEEDIEKQNKKKDHIKQEPSREEFSDWPHGLLAIGTFGNNDLQENPETQQSFRENSPSSDQDISDFTPEEVGKLQEELTKLLSRKPAANTKGEIADLPLDRFLNCPSSLEVDRRNSNTVCSDSDDIDEEDIERTIRVILGRCKDVRLENRPEDIHLSTSLASYLDKKLLVLLRDGRKLLGILRSFDQFANAVLEGACERVIVGELYCDIPLGLYVIRGENVVLIGELDLEKEELPPHMTRVSAAEIKRAQKAEREATDLKVLHFALGSCHFFRKYYRAEGGRDGRITRTTGRSLVPSIFCCYTHAGMVWSSVEI</sequence>
<evidence type="ECO:0000256" key="3">
    <source>
        <dbReference type="ARBA" id="ARBA00022490"/>
    </source>
</evidence>
<dbReference type="PROSITE" id="PS52002">
    <property type="entry name" value="SM"/>
    <property type="match status" value="1"/>
</dbReference>
<reference evidence="11 12" key="1">
    <citation type="submission" date="2019-09" db="EMBL/GenBank/DDBJ databases">
        <title>A chromosome-level genome assembly of the Chinese tupelo Nyssa sinensis.</title>
        <authorList>
            <person name="Yang X."/>
            <person name="Kang M."/>
            <person name="Yang Y."/>
            <person name="Xiong H."/>
            <person name="Wang M."/>
            <person name="Zhang Z."/>
            <person name="Wang Z."/>
            <person name="Wu H."/>
            <person name="Ma T."/>
            <person name="Liu J."/>
            <person name="Xi Z."/>
        </authorList>
    </citation>
    <scope>NUCLEOTIDE SEQUENCE [LARGE SCALE GENOMIC DNA]</scope>
    <source>
        <strain evidence="11">J267</strain>
        <tissue evidence="11">Leaf</tissue>
    </source>
</reference>
<keyword evidence="4" id="KW-0507">mRNA processing</keyword>
<dbReference type="InterPro" id="IPR034104">
    <property type="entry name" value="Lsm1"/>
</dbReference>
<feature type="compositionally biased region" description="Basic and acidic residues" evidence="8">
    <location>
        <begin position="352"/>
        <end position="363"/>
    </location>
</feature>
<dbReference type="Pfam" id="PF01423">
    <property type="entry name" value="LSM"/>
    <property type="match status" value="1"/>
</dbReference>
<feature type="compositionally biased region" description="Polar residues" evidence="8">
    <location>
        <begin position="374"/>
        <end position="398"/>
    </location>
</feature>
<dbReference type="InterPro" id="IPR010920">
    <property type="entry name" value="LSM_dom_sf"/>
</dbReference>
<dbReference type="Gene3D" id="3.40.50.410">
    <property type="entry name" value="von Willebrand factor, type A domain"/>
    <property type="match status" value="1"/>
</dbReference>
<keyword evidence="5" id="KW-0694">RNA-binding</keyword>
<evidence type="ECO:0000256" key="8">
    <source>
        <dbReference type="SAM" id="MobiDB-lite"/>
    </source>
</evidence>
<feature type="domain" description="VWFA" evidence="9">
    <location>
        <begin position="18"/>
        <end position="195"/>
    </location>
</feature>
<dbReference type="OrthoDB" id="1729737at2759"/>
<evidence type="ECO:0000259" key="10">
    <source>
        <dbReference type="PROSITE" id="PS52002"/>
    </source>
</evidence>
<evidence type="ECO:0000313" key="12">
    <source>
        <dbReference type="Proteomes" id="UP000325577"/>
    </source>
</evidence>
<dbReference type="Proteomes" id="UP000325577">
    <property type="component" value="Linkage Group LG12"/>
</dbReference>
<keyword evidence="6" id="KW-0687">Ribonucleoprotein</keyword>
<dbReference type="GO" id="GO:0042538">
    <property type="term" value="P:hyperosmotic salinity response"/>
    <property type="evidence" value="ECO:0007669"/>
    <property type="project" value="UniProtKB-ARBA"/>
</dbReference>
<dbReference type="InterPro" id="IPR002035">
    <property type="entry name" value="VWF_A"/>
</dbReference>
<dbReference type="Gene3D" id="2.30.30.100">
    <property type="match status" value="1"/>
</dbReference>
<dbReference type="GO" id="GO:0009631">
    <property type="term" value="P:cold acclimation"/>
    <property type="evidence" value="ECO:0007669"/>
    <property type="project" value="UniProtKB-ARBA"/>
</dbReference>
<dbReference type="PROSITE" id="PS50234">
    <property type="entry name" value="VWFA"/>
    <property type="match status" value="1"/>
</dbReference>
<keyword evidence="3" id="KW-0963">Cytoplasm</keyword>
<dbReference type="EMBL" id="CM018035">
    <property type="protein sequence ID" value="KAA8541616.1"/>
    <property type="molecule type" value="Genomic_DNA"/>
</dbReference>
<dbReference type="AlphaFoldDB" id="A0A5J5BG65"/>
<evidence type="ECO:0000256" key="5">
    <source>
        <dbReference type="ARBA" id="ARBA00022884"/>
    </source>
</evidence>
<evidence type="ECO:0000256" key="2">
    <source>
        <dbReference type="ARBA" id="ARBA00006850"/>
    </source>
</evidence>
<dbReference type="InterPro" id="IPR001163">
    <property type="entry name" value="Sm_dom_euk/arc"/>
</dbReference>
<evidence type="ECO:0000259" key="9">
    <source>
        <dbReference type="PROSITE" id="PS50234"/>
    </source>
</evidence>
<evidence type="ECO:0000256" key="7">
    <source>
        <dbReference type="ARBA" id="ARBA00058260"/>
    </source>
</evidence>
<proteinExistence type="inferred from homology"/>
<dbReference type="CDD" id="cd01728">
    <property type="entry name" value="LSm1"/>
    <property type="match status" value="1"/>
</dbReference>
<evidence type="ECO:0000256" key="4">
    <source>
        <dbReference type="ARBA" id="ARBA00022664"/>
    </source>
</evidence>
<comment type="subcellular location">
    <subcellularLocation>
        <location evidence="1">Cytoplasm</location>
        <location evidence="1">P-body</location>
    </subcellularLocation>
</comment>
<name>A0A5J5BG65_9ASTE</name>
<dbReference type="GO" id="GO:0006397">
    <property type="term" value="P:mRNA processing"/>
    <property type="evidence" value="ECO:0007669"/>
    <property type="project" value="UniProtKB-KW"/>
</dbReference>
<dbReference type="GO" id="GO:1990904">
    <property type="term" value="C:ribonucleoprotein complex"/>
    <property type="evidence" value="ECO:0007669"/>
    <property type="project" value="UniProtKB-KW"/>
</dbReference>
<dbReference type="Pfam" id="PF13768">
    <property type="entry name" value="VWA_3"/>
    <property type="match status" value="1"/>
</dbReference>
<dbReference type="GO" id="GO:0000932">
    <property type="term" value="C:P-body"/>
    <property type="evidence" value="ECO:0007669"/>
    <property type="project" value="UniProtKB-SubCell"/>
</dbReference>
<dbReference type="GO" id="GO:0000956">
    <property type="term" value="P:nuclear-transcribed mRNA catabolic process"/>
    <property type="evidence" value="ECO:0007669"/>
    <property type="project" value="InterPro"/>
</dbReference>
<dbReference type="SUPFAM" id="SSF50182">
    <property type="entry name" value="Sm-like ribonucleoproteins"/>
    <property type="match status" value="1"/>
</dbReference>
<evidence type="ECO:0000313" key="11">
    <source>
        <dbReference type="EMBL" id="KAA8541616.1"/>
    </source>
</evidence>
<dbReference type="InterPro" id="IPR036465">
    <property type="entry name" value="vWFA_dom_sf"/>
</dbReference>
<gene>
    <name evidence="11" type="ORF">F0562_022768</name>
</gene>
<dbReference type="InterPro" id="IPR047575">
    <property type="entry name" value="Sm"/>
</dbReference>
<feature type="domain" description="Sm" evidence="10">
    <location>
        <begin position="492"/>
        <end position="567"/>
    </location>
</feature>
<feature type="region of interest" description="Disordered" evidence="8">
    <location>
        <begin position="331"/>
        <end position="403"/>
    </location>
</feature>
<dbReference type="PANTHER" id="PTHR46503">
    <property type="entry name" value="INTER-ALPHA-TRYPSIN INHIBITOR HEAVY CHAIN-LIKE PROTEIN"/>
    <property type="match status" value="1"/>
</dbReference>
<accession>A0A5J5BG65</accession>
<dbReference type="FunFam" id="2.30.30.100:FF:000029">
    <property type="entry name" value="U6 snRNA-associated Sm-like protein LSm1"/>
    <property type="match status" value="1"/>
</dbReference>
<dbReference type="SMART" id="SM00327">
    <property type="entry name" value="VWA"/>
    <property type="match status" value="1"/>
</dbReference>
<dbReference type="GO" id="GO:0003723">
    <property type="term" value="F:RNA binding"/>
    <property type="evidence" value="ECO:0007669"/>
    <property type="project" value="UniProtKB-KW"/>
</dbReference>
<evidence type="ECO:0000256" key="1">
    <source>
        <dbReference type="ARBA" id="ARBA00004201"/>
    </source>
</evidence>
<protein>
    <submittedName>
        <fullName evidence="11">Uncharacterized protein</fullName>
    </submittedName>
</protein>